<dbReference type="Proteomes" id="UP001154265">
    <property type="component" value="Unassembled WGS sequence"/>
</dbReference>
<dbReference type="EMBL" id="JAKKUT010000001">
    <property type="protein sequence ID" value="MDG2989325.1"/>
    <property type="molecule type" value="Genomic_DNA"/>
</dbReference>
<accession>A0ABT6ETQ9</accession>
<name>A0ABT6ETQ9_9SYNE</name>
<comment type="caution">
    <text evidence="1">The sequence shown here is derived from an EMBL/GenBank/DDBJ whole genome shotgun (WGS) entry which is preliminary data.</text>
</comment>
<organism evidence="1 2">
    <name type="scientific">Candidatus Synechococcus calcipolaris G9</name>
    <dbReference type="NCBI Taxonomy" id="1497997"/>
    <lineage>
        <taxon>Bacteria</taxon>
        <taxon>Bacillati</taxon>
        <taxon>Cyanobacteriota</taxon>
        <taxon>Cyanophyceae</taxon>
        <taxon>Synechococcales</taxon>
        <taxon>Synechococcaceae</taxon>
        <taxon>Synechococcus</taxon>
    </lineage>
</organism>
<dbReference type="RefSeq" id="WP_277865253.1">
    <property type="nucleotide sequence ID" value="NZ_JAKKUT010000001.1"/>
</dbReference>
<keyword evidence="2" id="KW-1185">Reference proteome</keyword>
<evidence type="ECO:0000313" key="1">
    <source>
        <dbReference type="EMBL" id="MDG2989325.1"/>
    </source>
</evidence>
<gene>
    <name evidence="1" type="ORF">L3556_00035</name>
</gene>
<proteinExistence type="predicted"/>
<evidence type="ECO:0000313" key="2">
    <source>
        <dbReference type="Proteomes" id="UP001154265"/>
    </source>
</evidence>
<sequence length="394" mass="45763">MIKMMGIDISRCRASVCLINELPDEPLDWFRQNRDKIIDIYPNREGIEQLLNLGPTHVALEPTGIHYSKIWVNYLSQMGAEILWVGHSQLCSTRKSFRLSGKNDHADALALACYGLQKLDKPKWFLNFDLYSEAYKLRQVCLEINHLERRSVPIMNRIRQQLSHEWPEMAQSRSRGPLWFWIAGEPAKSKRTETIYTRDLAHSIGMGLSDFTRFQAMQWVEIEKRLNRLDAELVELLKNPDYILYRQAMGPFNFSLRIESILLAHIYPFENFLNADGSEIIEWVKGSKGQRSKRNRSQKAFKLFIGIGKVEKSSGESTEWVKGGSKLCRSALWQYIHTMIEIRSHRPKNAIGEELGALCDELKSYRLHGREIQARLYCRTANLLYKAVLSTLRK</sequence>
<reference evidence="1" key="2">
    <citation type="submission" date="2022-01" db="EMBL/GenBank/DDBJ databases">
        <authorList>
            <person name="Zivanovic Y."/>
            <person name="Moreira D."/>
            <person name="Lopez-Garcia P."/>
        </authorList>
    </citation>
    <scope>NUCLEOTIDE SEQUENCE</scope>
    <source>
        <strain evidence="1">G9</strain>
    </source>
</reference>
<protein>
    <submittedName>
        <fullName evidence="1">Transposase</fullName>
    </submittedName>
</protein>
<reference evidence="1" key="1">
    <citation type="journal article" date="2022" name="Genome Biol. Evol.">
        <title>A New Gene Family Diagnostic for Intracellular Biomineralization of Amorphous Ca Carbonates by Cyanobacteria.</title>
        <authorList>
            <person name="Benzerara K."/>
            <person name="Duprat E."/>
            <person name="Bitard-Feildel T."/>
            <person name="Caumes G."/>
            <person name="Cassier-Chauvat C."/>
            <person name="Chauvat F."/>
            <person name="Dezi M."/>
            <person name="Diop S.I."/>
            <person name="Gaschignard G."/>
            <person name="Gorgen S."/>
            <person name="Gugger M."/>
            <person name="Lopez-Garcia P."/>
            <person name="Millet M."/>
            <person name="Skouri-Panet F."/>
            <person name="Moreira D."/>
            <person name="Callebaut I."/>
        </authorList>
    </citation>
    <scope>NUCLEOTIDE SEQUENCE</scope>
    <source>
        <strain evidence="1">G9</strain>
    </source>
</reference>